<organism evidence="2 3">
    <name type="scientific">Campylobacter anatolicus</name>
    <dbReference type="NCBI Taxonomy" id="2829105"/>
    <lineage>
        <taxon>Bacteria</taxon>
        <taxon>Pseudomonadati</taxon>
        <taxon>Campylobacterota</taxon>
        <taxon>Epsilonproteobacteria</taxon>
        <taxon>Campylobacterales</taxon>
        <taxon>Campylobacteraceae</taxon>
        <taxon>Campylobacter</taxon>
    </lineage>
</organism>
<dbReference type="Pfam" id="PF06381">
    <property type="entry name" value="Phage_portal_3"/>
    <property type="match status" value="1"/>
</dbReference>
<accession>A0ABS5HJ41</accession>
<comment type="caution">
    <text evidence="2">The sequence shown here is derived from an EMBL/GenBank/DDBJ whole genome shotgun (WGS) entry which is preliminary data.</text>
</comment>
<dbReference type="Proteomes" id="UP000682951">
    <property type="component" value="Unassembled WGS sequence"/>
</dbReference>
<evidence type="ECO:0000259" key="1">
    <source>
        <dbReference type="Pfam" id="PF06381"/>
    </source>
</evidence>
<dbReference type="InterPro" id="IPR024459">
    <property type="entry name" value="Acb1-like_N"/>
</dbReference>
<name>A0ABS5HJ41_9BACT</name>
<protein>
    <submittedName>
        <fullName evidence="2">DUF1073 domain-containing protein</fullName>
    </submittedName>
</protein>
<dbReference type="EMBL" id="JAGSSW010000006">
    <property type="protein sequence ID" value="MBR8464290.1"/>
    <property type="molecule type" value="Genomic_DNA"/>
</dbReference>
<feature type="non-terminal residue" evidence="2">
    <location>
        <position position="1"/>
    </location>
</feature>
<evidence type="ECO:0000313" key="3">
    <source>
        <dbReference type="Proteomes" id="UP000682951"/>
    </source>
</evidence>
<sequence length="268" mass="30296">ISHYRINKLVVHASRCVKLAQGIKSYGLKKRDSNSDIYAALGVAKMFDTITLSVADLIEECKVDIYKVEDYNTQISSGNDELILERLRLIQTGKSYTNAVMMDIKDDWTQKETNLNGLADLWAKASIVVAGALNRPLNIIFGESANGFNSGEEDNRAYYETINELQNTYLRHFYEFSDKFILNYIGKSEAVEFDFISIDSVNEVERANILNTKAVAFSTLIDKGVINEAIALKELRDEGLIKNISEEDVSEAELLSKELEYKQGEYDE</sequence>
<gene>
    <name evidence="2" type="ORF">KDD93_06910</name>
</gene>
<dbReference type="RefSeq" id="WP_212142220.1">
    <property type="nucleotide sequence ID" value="NZ_JAGSSW010000006.1"/>
</dbReference>
<feature type="domain" description="Anti-CBASS protein Acb1-like N-terminal" evidence="1">
    <location>
        <begin position="7"/>
        <end position="217"/>
    </location>
</feature>
<reference evidence="2 3" key="1">
    <citation type="submission" date="2021-04" db="EMBL/GenBank/DDBJ databases">
        <title>Molecular and phenotypic characterization and identification of bacterial isolates recovered from the Anatolian ground squirrels (Spermophilus xanthoprymnus) and which have the potential to form a new species in the Campylobacter genus.</title>
        <authorList>
            <person name="Aydin F."/>
            <person name="Abay S."/>
            <person name="Kayman T."/>
            <person name="Karakaya E."/>
            <person name="Mustak H.K."/>
            <person name="Mustak I.B."/>
            <person name="Bilgin N."/>
            <person name="Duzler A."/>
            <person name="Sahin O."/>
            <person name="Guran O."/>
            <person name="Saticioglu I.B."/>
        </authorList>
    </citation>
    <scope>NUCLEOTIDE SEQUENCE [LARGE SCALE GENOMIC DNA]</scope>
    <source>
        <strain evidence="3">faydin-G24</strain>
    </source>
</reference>
<keyword evidence="3" id="KW-1185">Reference proteome</keyword>
<evidence type="ECO:0000313" key="2">
    <source>
        <dbReference type="EMBL" id="MBR8464290.1"/>
    </source>
</evidence>
<proteinExistence type="predicted"/>